<reference evidence="5 6" key="1">
    <citation type="submission" date="2016-10" db="EMBL/GenBank/DDBJ databases">
        <authorList>
            <person name="de Groot N.N."/>
        </authorList>
    </citation>
    <scope>NUCLEOTIDE SEQUENCE [LARGE SCALE GENOMIC DNA]</scope>
    <source>
        <strain evidence="5 6">S5-249</strain>
    </source>
</reference>
<dbReference type="InterPro" id="IPR052155">
    <property type="entry name" value="Biofilm_reg_signaling"/>
</dbReference>
<dbReference type="PROSITE" id="PS50883">
    <property type="entry name" value="EAL"/>
    <property type="match status" value="1"/>
</dbReference>
<dbReference type="Proteomes" id="UP000198824">
    <property type="component" value="Unassembled WGS sequence"/>
</dbReference>
<dbReference type="SUPFAM" id="SSF141868">
    <property type="entry name" value="EAL domain-like"/>
    <property type="match status" value="1"/>
</dbReference>
<dbReference type="Gene3D" id="3.30.70.270">
    <property type="match status" value="1"/>
</dbReference>
<evidence type="ECO:0000259" key="2">
    <source>
        <dbReference type="PROSITE" id="PS50113"/>
    </source>
</evidence>
<evidence type="ECO:0000313" key="6">
    <source>
        <dbReference type="Proteomes" id="UP000198824"/>
    </source>
</evidence>
<dbReference type="InterPro" id="IPR000160">
    <property type="entry name" value="GGDEF_dom"/>
</dbReference>
<dbReference type="InterPro" id="IPR009875">
    <property type="entry name" value="PilZ_domain"/>
</dbReference>
<dbReference type="InterPro" id="IPR029787">
    <property type="entry name" value="Nucleotide_cyclase"/>
</dbReference>
<feature type="domain" description="EAL" evidence="3">
    <location>
        <begin position="336"/>
        <end position="587"/>
    </location>
</feature>
<dbReference type="Gene3D" id="3.30.450.20">
    <property type="entry name" value="PAS domain"/>
    <property type="match status" value="1"/>
</dbReference>
<dbReference type="SUPFAM" id="SSF55785">
    <property type="entry name" value="PYP-like sensor domain (PAS domain)"/>
    <property type="match status" value="1"/>
</dbReference>
<dbReference type="InterPro" id="IPR013656">
    <property type="entry name" value="PAS_4"/>
</dbReference>
<dbReference type="RefSeq" id="WP_093317147.1">
    <property type="nucleotide sequence ID" value="NZ_FOZG01000003.1"/>
</dbReference>
<dbReference type="PROSITE" id="PS50113">
    <property type="entry name" value="PAC"/>
    <property type="match status" value="1"/>
</dbReference>
<dbReference type="InterPro" id="IPR035965">
    <property type="entry name" value="PAS-like_dom_sf"/>
</dbReference>
<dbReference type="SMART" id="SM00267">
    <property type="entry name" value="GGDEF"/>
    <property type="match status" value="1"/>
</dbReference>
<dbReference type="OrthoDB" id="9814202at2"/>
<dbReference type="Pfam" id="PF00563">
    <property type="entry name" value="EAL"/>
    <property type="match status" value="1"/>
</dbReference>
<dbReference type="PANTHER" id="PTHR44757">
    <property type="entry name" value="DIGUANYLATE CYCLASE DGCP"/>
    <property type="match status" value="1"/>
</dbReference>
<evidence type="ECO:0000256" key="1">
    <source>
        <dbReference type="SAM" id="MobiDB-lite"/>
    </source>
</evidence>
<dbReference type="PANTHER" id="PTHR44757:SF2">
    <property type="entry name" value="BIOFILM ARCHITECTURE MAINTENANCE PROTEIN MBAA"/>
    <property type="match status" value="1"/>
</dbReference>
<dbReference type="SUPFAM" id="SSF55073">
    <property type="entry name" value="Nucleotide cyclase"/>
    <property type="match status" value="1"/>
</dbReference>
<feature type="compositionally biased region" description="Low complexity" evidence="1">
    <location>
        <begin position="1"/>
        <end position="15"/>
    </location>
</feature>
<dbReference type="InterPro" id="IPR001633">
    <property type="entry name" value="EAL_dom"/>
</dbReference>
<keyword evidence="6" id="KW-1185">Reference proteome</keyword>
<sequence>MASARPALPTGLRRLLGGGGDLPPQLAEDPEREQGRLAQVLVREFEDQGSGWFWQTDRDGSITYLSAKVARIVADGPAIGLTLARLFQSQSGAAQSERTLNFHLSSRTSFTDLSVRTAAQPEERWWSMSGRPMFDDLGNFQGFVGSGSDLTEKRRAQAEITRLALFDGLTGLANRQRMRSTLDQALAHSRLSYRATALMLLDLDRFKAVNDTLGHQTGDALLQQVATRLQRCVGEAGLVGRLGGDEFQVLLSGDVGRDRLTALAGTIIEALSQAYLLSGSSISIGCSIGIAVAPHDGDDSDVLIRNADLALYAAKADGRGVHRFYRPEMLAGAQSRRQLEDDLRVALREDQLYVAYQPVVSLKQGRIAGYEALLRWNHPERGLVSPAEFIPVAEDCGLIEALGEWVLRTAVAEAANWPAGVRVAVNVSPIQFANPALPALVTSALAAAGLPSDRLELEITESVFLNDGAASEEMFRRLKSLGVRLALDDFGTGYSSLGYLRTAPFDKIKIDQSFVRGAAEPGSRNAAIIQAIVTLADTLGMETTAEGVELQDEIELIRKLGCSHIQGYVYGRAVPAAEVRAQLGQSEAPAPSGHKISRRPRLKVLRRARVQIGNRTSEVRIRNLSATGAMIDGIDFAVPEPGTQLLIELSDDKMIAATLRWCRGGQAGLEFAELINLELLNAPARRAA</sequence>
<dbReference type="Pfam" id="PF07238">
    <property type="entry name" value="PilZ"/>
    <property type="match status" value="1"/>
</dbReference>
<evidence type="ECO:0000313" key="5">
    <source>
        <dbReference type="EMBL" id="SFS12645.1"/>
    </source>
</evidence>
<evidence type="ECO:0000259" key="3">
    <source>
        <dbReference type="PROSITE" id="PS50883"/>
    </source>
</evidence>
<dbReference type="InterPro" id="IPR000700">
    <property type="entry name" value="PAS-assoc_C"/>
</dbReference>
<protein>
    <submittedName>
        <fullName evidence="5">Diguanylate cyclase/phosphodiesterase with PAS/PAC sensor(S)</fullName>
    </submittedName>
</protein>
<dbReference type="Gene3D" id="3.20.20.450">
    <property type="entry name" value="EAL domain"/>
    <property type="match status" value="1"/>
</dbReference>
<dbReference type="Pfam" id="PF08448">
    <property type="entry name" value="PAS_4"/>
    <property type="match status" value="1"/>
</dbReference>
<dbReference type="InterPro" id="IPR043128">
    <property type="entry name" value="Rev_trsase/Diguanyl_cyclase"/>
</dbReference>
<dbReference type="InterPro" id="IPR035919">
    <property type="entry name" value="EAL_sf"/>
</dbReference>
<organism evidence="5 6">
    <name type="scientific">Sphingomonas jatrophae</name>
    <dbReference type="NCBI Taxonomy" id="1166337"/>
    <lineage>
        <taxon>Bacteria</taxon>
        <taxon>Pseudomonadati</taxon>
        <taxon>Pseudomonadota</taxon>
        <taxon>Alphaproteobacteria</taxon>
        <taxon>Sphingomonadales</taxon>
        <taxon>Sphingomonadaceae</taxon>
        <taxon>Sphingomonas</taxon>
    </lineage>
</organism>
<dbReference type="NCBIfam" id="TIGR00254">
    <property type="entry name" value="GGDEF"/>
    <property type="match status" value="1"/>
</dbReference>
<dbReference type="EMBL" id="FOZG01000003">
    <property type="protein sequence ID" value="SFS12645.1"/>
    <property type="molecule type" value="Genomic_DNA"/>
</dbReference>
<feature type="region of interest" description="Disordered" evidence="1">
    <location>
        <begin position="1"/>
        <end position="30"/>
    </location>
</feature>
<dbReference type="GO" id="GO:0035438">
    <property type="term" value="F:cyclic-di-GMP binding"/>
    <property type="evidence" value="ECO:0007669"/>
    <property type="project" value="InterPro"/>
</dbReference>
<dbReference type="Pfam" id="PF00990">
    <property type="entry name" value="GGDEF"/>
    <property type="match status" value="1"/>
</dbReference>
<name>A0A1I6MAA7_9SPHN</name>
<feature type="domain" description="PAC" evidence="2">
    <location>
        <begin position="109"/>
        <end position="162"/>
    </location>
</feature>
<dbReference type="PROSITE" id="PS50887">
    <property type="entry name" value="GGDEF"/>
    <property type="match status" value="1"/>
</dbReference>
<dbReference type="SUPFAM" id="SSF141371">
    <property type="entry name" value="PilZ domain-like"/>
    <property type="match status" value="1"/>
</dbReference>
<accession>A0A1I6MAA7</accession>
<dbReference type="STRING" id="1166337.SAMN05192580_3784"/>
<dbReference type="SMART" id="SM00052">
    <property type="entry name" value="EAL"/>
    <property type="match status" value="1"/>
</dbReference>
<dbReference type="CDD" id="cd01949">
    <property type="entry name" value="GGDEF"/>
    <property type="match status" value="1"/>
</dbReference>
<proteinExistence type="predicted"/>
<gene>
    <name evidence="5" type="ORF">SAMN05192580_3784</name>
</gene>
<evidence type="ECO:0000259" key="4">
    <source>
        <dbReference type="PROSITE" id="PS50887"/>
    </source>
</evidence>
<feature type="domain" description="GGDEF" evidence="4">
    <location>
        <begin position="194"/>
        <end position="327"/>
    </location>
</feature>
<dbReference type="CDD" id="cd01948">
    <property type="entry name" value="EAL"/>
    <property type="match status" value="1"/>
</dbReference>
<dbReference type="AlphaFoldDB" id="A0A1I6MAA7"/>